<name>A0AAU9EDV2_9BACT</name>
<proteinExistence type="predicted"/>
<evidence type="ECO:0000259" key="2">
    <source>
        <dbReference type="SMART" id="SM00778"/>
    </source>
</evidence>
<feature type="domain" description="DNA primase/helicase Gp4 N-terminal Bacteriophage T7-like" evidence="2">
    <location>
        <begin position="121"/>
        <end position="154"/>
    </location>
</feature>
<dbReference type="KEGG" id="dmp:FAK_23820"/>
<dbReference type="PANTHER" id="PTHR30313">
    <property type="entry name" value="DNA PRIMASE"/>
    <property type="match status" value="1"/>
</dbReference>
<reference evidence="4" key="1">
    <citation type="journal article" date="2023" name="Arch. Microbiol.">
        <title>Desulfoferula mesophilus gen. nov. sp. nov., a mesophilic sulfate-reducing bacterium isolated from a brackish lake sediment.</title>
        <authorList>
            <person name="Watanabe T."/>
            <person name="Yabe T."/>
            <person name="Tsuji J.M."/>
            <person name="Fukui M."/>
        </authorList>
    </citation>
    <scope>NUCLEOTIDE SEQUENCE [LARGE SCALE GENOMIC DNA]</scope>
    <source>
        <strain evidence="4">12FAK</strain>
    </source>
</reference>
<feature type="region of interest" description="Disordered" evidence="1">
    <location>
        <begin position="435"/>
        <end position="467"/>
    </location>
</feature>
<dbReference type="RefSeq" id="WP_338599554.1">
    <property type="nucleotide sequence ID" value="NZ_AP028679.1"/>
</dbReference>
<dbReference type="SUPFAM" id="SSF57783">
    <property type="entry name" value="Zinc beta-ribbon"/>
    <property type="match status" value="1"/>
</dbReference>
<dbReference type="InterPro" id="IPR034154">
    <property type="entry name" value="TOPRIM_DnaG/twinkle"/>
</dbReference>
<dbReference type="GO" id="GO:0005737">
    <property type="term" value="C:cytoplasm"/>
    <property type="evidence" value="ECO:0007669"/>
    <property type="project" value="TreeGrafter"/>
</dbReference>
<evidence type="ECO:0000313" key="4">
    <source>
        <dbReference type="Proteomes" id="UP001366166"/>
    </source>
</evidence>
<sequence>MSLYPSNFNLVDTRQEKNMSSINLLFWLDNARKQTCQILYLSKIKSAKFIYLILHNFKPVNTRPPKGGGRKACRESPGRVFSHAPLGAMPPYRRDPMTTLPDLYRADGYVAKRVSSTGGGEHAGPCPHCGGRDRFHLWPETGRWWCRQCNKSGDLPGYLMEFHGMAYPAAMERLGLDLPKRPLRAVAKSQPTPWAPKAATQPLSLWADEAEDLVTRAHAQLLGDAKAISYLRGRGLTLESIKAFRLGLLLKNSYRERSAWGLPEVLHEDGPRKGKPKLLWIPAGIVIPTFGQDNEVVGIKIRRWDGEPRYYRLPGSANRCLVAGSGPVVVVVESELDALLLAQVAGDIVTAVALGSAQARPDAETHDRLMAAATILQALDYDEAGAKAAWGWCRDIYQQAVRWPVPEGKDPTEALQADVDLRLWVKAGIDSAAPKKVSLAPQPQGSVDERSHGDAGEAGDNQEQTAAPESNTIAFAWGHHEKPKIDNLVLCRTCETFKHGSGDTRNAFGLCRGSPWDGHPGQWPGAEHPCPNFKLTGDFNDNTERQLAS</sequence>
<dbReference type="SUPFAM" id="SSF56731">
    <property type="entry name" value="DNA primase core"/>
    <property type="match status" value="1"/>
</dbReference>
<dbReference type="EMBL" id="AP028679">
    <property type="protein sequence ID" value="BEQ15316.1"/>
    <property type="molecule type" value="Genomic_DNA"/>
</dbReference>
<dbReference type="Pfam" id="PF08273">
    <property type="entry name" value="Zn_Ribbon_Prim"/>
    <property type="match status" value="1"/>
</dbReference>
<organism evidence="3 4">
    <name type="scientific">Desulfoferula mesophila</name>
    <dbReference type="NCBI Taxonomy" id="3058419"/>
    <lineage>
        <taxon>Bacteria</taxon>
        <taxon>Pseudomonadati</taxon>
        <taxon>Thermodesulfobacteriota</taxon>
        <taxon>Desulfarculia</taxon>
        <taxon>Desulfarculales</taxon>
        <taxon>Desulfarculaceae</taxon>
        <taxon>Desulfoferula</taxon>
    </lineage>
</organism>
<dbReference type="AlphaFoldDB" id="A0AAU9EDV2"/>
<dbReference type="CDD" id="cd01029">
    <property type="entry name" value="TOPRIM_primases"/>
    <property type="match status" value="1"/>
</dbReference>
<dbReference type="PANTHER" id="PTHR30313:SF2">
    <property type="entry name" value="DNA PRIMASE"/>
    <property type="match status" value="1"/>
</dbReference>
<dbReference type="GO" id="GO:0003677">
    <property type="term" value="F:DNA binding"/>
    <property type="evidence" value="ECO:0007669"/>
    <property type="project" value="InterPro"/>
</dbReference>
<dbReference type="InterPro" id="IPR013237">
    <property type="entry name" value="Phage_T7_Gp4_N"/>
</dbReference>
<evidence type="ECO:0000313" key="3">
    <source>
        <dbReference type="EMBL" id="BEQ15316.1"/>
    </source>
</evidence>
<dbReference type="Gene3D" id="3.90.580.10">
    <property type="entry name" value="Zinc finger, CHC2-type domain"/>
    <property type="match status" value="1"/>
</dbReference>
<accession>A0AAU9EDV2</accession>
<gene>
    <name evidence="3" type="ORF">FAK_23820</name>
</gene>
<dbReference type="InterPro" id="IPR036977">
    <property type="entry name" value="DNA_primase_Znf_CHC2"/>
</dbReference>
<dbReference type="Proteomes" id="UP001366166">
    <property type="component" value="Chromosome"/>
</dbReference>
<protein>
    <recommendedName>
        <fullName evidence="2">DNA primase/helicase Gp4 N-terminal Bacteriophage T7-like domain-containing protein</fullName>
    </recommendedName>
</protein>
<dbReference type="InterPro" id="IPR050219">
    <property type="entry name" value="DnaG_primase"/>
</dbReference>
<dbReference type="Pfam" id="PF13155">
    <property type="entry name" value="Toprim_2"/>
    <property type="match status" value="1"/>
</dbReference>
<keyword evidence="4" id="KW-1185">Reference proteome</keyword>
<dbReference type="GO" id="GO:0006269">
    <property type="term" value="P:DNA replication, synthesis of primer"/>
    <property type="evidence" value="ECO:0007669"/>
    <property type="project" value="TreeGrafter"/>
</dbReference>
<dbReference type="SMART" id="SM00778">
    <property type="entry name" value="Prim_Zn_Ribbon"/>
    <property type="match status" value="1"/>
</dbReference>
<dbReference type="Gene3D" id="3.40.1360.10">
    <property type="match status" value="1"/>
</dbReference>
<dbReference type="GO" id="GO:0008270">
    <property type="term" value="F:zinc ion binding"/>
    <property type="evidence" value="ECO:0007669"/>
    <property type="project" value="InterPro"/>
</dbReference>
<dbReference type="GO" id="GO:0004386">
    <property type="term" value="F:helicase activity"/>
    <property type="evidence" value="ECO:0007669"/>
    <property type="project" value="InterPro"/>
</dbReference>
<evidence type="ECO:0000256" key="1">
    <source>
        <dbReference type="SAM" id="MobiDB-lite"/>
    </source>
</evidence>